<dbReference type="PANTHER" id="PTHR13285">
    <property type="entry name" value="ACYLTRANSFERASE"/>
    <property type="match status" value="1"/>
</dbReference>
<keyword evidence="8" id="KW-0012">Acyltransferase</keyword>
<keyword evidence="3" id="KW-1003">Cell membrane</keyword>
<feature type="transmembrane region" description="Helical" evidence="9">
    <location>
        <begin position="58"/>
        <end position="80"/>
    </location>
</feature>
<dbReference type="GO" id="GO:0005886">
    <property type="term" value="C:plasma membrane"/>
    <property type="evidence" value="ECO:0007669"/>
    <property type="project" value="UniProtKB-SubCell"/>
</dbReference>
<dbReference type="AlphaFoldDB" id="A0A645EWZ2"/>
<evidence type="ECO:0000256" key="9">
    <source>
        <dbReference type="SAM" id="Phobius"/>
    </source>
</evidence>
<feature type="transmembrane region" description="Helical" evidence="9">
    <location>
        <begin position="248"/>
        <end position="267"/>
    </location>
</feature>
<evidence type="ECO:0000256" key="3">
    <source>
        <dbReference type="ARBA" id="ARBA00022475"/>
    </source>
</evidence>
<feature type="transmembrane region" description="Helical" evidence="9">
    <location>
        <begin position="151"/>
        <end position="184"/>
    </location>
</feature>
<proteinExistence type="inferred from homology"/>
<dbReference type="EMBL" id="VSSQ01052461">
    <property type="protein sequence ID" value="MPN06545.1"/>
    <property type="molecule type" value="Genomic_DNA"/>
</dbReference>
<dbReference type="GO" id="GO:0016746">
    <property type="term" value="F:acyltransferase activity"/>
    <property type="evidence" value="ECO:0007669"/>
    <property type="project" value="UniProtKB-KW"/>
</dbReference>
<dbReference type="PIRSF" id="PIRSF500217">
    <property type="entry name" value="AlgI"/>
    <property type="match status" value="1"/>
</dbReference>
<keyword evidence="7 9" id="KW-0472">Membrane</keyword>
<dbReference type="InterPro" id="IPR051085">
    <property type="entry name" value="MB_O-acyltransferase"/>
</dbReference>
<evidence type="ECO:0000256" key="4">
    <source>
        <dbReference type="ARBA" id="ARBA00022679"/>
    </source>
</evidence>
<evidence type="ECO:0000256" key="8">
    <source>
        <dbReference type="ARBA" id="ARBA00023315"/>
    </source>
</evidence>
<dbReference type="PANTHER" id="PTHR13285:SF23">
    <property type="entry name" value="TEICHOIC ACID D-ALANYLTRANSFERASE"/>
    <property type="match status" value="1"/>
</dbReference>
<comment type="subcellular location">
    <subcellularLocation>
        <location evidence="1">Cell membrane</location>
        <topology evidence="1">Multi-pass membrane protein</topology>
    </subcellularLocation>
</comment>
<gene>
    <name evidence="10" type="ORF">SDC9_153801</name>
</gene>
<comment type="caution">
    <text evidence="10">The sequence shown here is derived from an EMBL/GenBank/DDBJ whole genome shotgun (WGS) entry which is preliminary data.</text>
</comment>
<sequence length="285" mass="32121">MFPQLIAGPIVRYNTVDAEISARSVTTDDFAYGLRRFMIGLGKKVLLANYMGVVADNLFGMTSGGLSVLSAWYGVLCYALQIYFDFSGYSDMAIGLGRLFGFHFEENFNYPYIASSITNFWRRWHISLSTWFRDYVYIPLGGSRVKKSRWIFNLFVVWLLTGIWHGANVTFVLWGLLYFVFLLLERLTGIDQKLKWAYRIPTLLIVLLAWVLFRSTSLSAAGQYYGYLFGVGSLGFSDIVFLNQFGGSAVVFALALIGCTPLPKNLFMKLKTAIGETPGKVLTYG</sequence>
<dbReference type="InterPro" id="IPR024194">
    <property type="entry name" value="Ac/AlaTfrase_AlgI/DltB"/>
</dbReference>
<protein>
    <recommendedName>
        <fullName evidence="11">Peptidoglycan O-acetyltransferase</fullName>
    </recommendedName>
</protein>
<evidence type="ECO:0000256" key="6">
    <source>
        <dbReference type="ARBA" id="ARBA00022989"/>
    </source>
</evidence>
<organism evidence="10">
    <name type="scientific">bioreactor metagenome</name>
    <dbReference type="NCBI Taxonomy" id="1076179"/>
    <lineage>
        <taxon>unclassified sequences</taxon>
        <taxon>metagenomes</taxon>
        <taxon>ecological metagenomes</taxon>
    </lineage>
</organism>
<dbReference type="PIRSF" id="PIRSF016636">
    <property type="entry name" value="AlgI_DltB"/>
    <property type="match status" value="1"/>
</dbReference>
<reference evidence="10" key="1">
    <citation type="submission" date="2019-08" db="EMBL/GenBank/DDBJ databases">
        <authorList>
            <person name="Kucharzyk K."/>
            <person name="Murdoch R.W."/>
            <person name="Higgins S."/>
            <person name="Loffler F."/>
        </authorList>
    </citation>
    <scope>NUCLEOTIDE SEQUENCE</scope>
</reference>
<keyword evidence="5 9" id="KW-0812">Transmembrane</keyword>
<dbReference type="GO" id="GO:0042121">
    <property type="term" value="P:alginic acid biosynthetic process"/>
    <property type="evidence" value="ECO:0007669"/>
    <property type="project" value="InterPro"/>
</dbReference>
<evidence type="ECO:0000256" key="7">
    <source>
        <dbReference type="ARBA" id="ARBA00023136"/>
    </source>
</evidence>
<dbReference type="Pfam" id="PF03062">
    <property type="entry name" value="MBOAT"/>
    <property type="match status" value="1"/>
</dbReference>
<evidence type="ECO:0000256" key="2">
    <source>
        <dbReference type="ARBA" id="ARBA00010323"/>
    </source>
</evidence>
<dbReference type="InterPro" id="IPR028362">
    <property type="entry name" value="AlgI"/>
</dbReference>
<keyword evidence="4" id="KW-0808">Transferase</keyword>
<evidence type="ECO:0000256" key="1">
    <source>
        <dbReference type="ARBA" id="ARBA00004651"/>
    </source>
</evidence>
<name>A0A645EWZ2_9ZZZZ</name>
<evidence type="ECO:0000256" key="5">
    <source>
        <dbReference type="ARBA" id="ARBA00022692"/>
    </source>
</evidence>
<dbReference type="InterPro" id="IPR004299">
    <property type="entry name" value="MBOAT_fam"/>
</dbReference>
<accession>A0A645EWZ2</accession>
<evidence type="ECO:0000313" key="10">
    <source>
        <dbReference type="EMBL" id="MPN06545.1"/>
    </source>
</evidence>
<evidence type="ECO:0008006" key="11">
    <source>
        <dbReference type="Google" id="ProtNLM"/>
    </source>
</evidence>
<comment type="similarity">
    <text evidence="2">Belongs to the membrane-bound acyltransferase family.</text>
</comment>
<keyword evidence="6 9" id="KW-1133">Transmembrane helix</keyword>